<keyword evidence="3" id="KW-1185">Reference proteome</keyword>
<organism evidence="2 3">
    <name type="scientific">Acinetobacter puyangensis</name>
    <dbReference type="NCBI Taxonomy" id="1096779"/>
    <lineage>
        <taxon>Bacteria</taxon>
        <taxon>Pseudomonadati</taxon>
        <taxon>Pseudomonadota</taxon>
        <taxon>Gammaproteobacteria</taxon>
        <taxon>Moraxellales</taxon>
        <taxon>Moraxellaceae</taxon>
        <taxon>Acinetobacter</taxon>
    </lineage>
</organism>
<evidence type="ECO:0000313" key="3">
    <source>
        <dbReference type="Proteomes" id="UP000219042"/>
    </source>
</evidence>
<sequence length="166" mass="19920">MNTKTYDQKNAEDYEENTLKLKKSLLEIENNPSLKATIAQLSKMAGIHRNTITNRDWPLKHLQRIKEKRSSKDEENKKQRISDKTSLDEKLNQARQEVIYWFNQYQDIKLSFDHLHTQLKTQKESHAYYKNLYEEYQKKFLLAEQEIKRLKTLLESKGILPDLIKH</sequence>
<feature type="region of interest" description="Disordered" evidence="1">
    <location>
        <begin position="65"/>
        <end position="87"/>
    </location>
</feature>
<gene>
    <name evidence="2" type="ORF">SAMN05421731_101406</name>
</gene>
<dbReference type="AlphaFoldDB" id="A0A240E668"/>
<proteinExistence type="predicted"/>
<evidence type="ECO:0000313" key="2">
    <source>
        <dbReference type="EMBL" id="SNX43370.1"/>
    </source>
</evidence>
<dbReference type="OrthoDB" id="5898434at2"/>
<reference evidence="3" key="1">
    <citation type="submission" date="2016-09" db="EMBL/GenBank/DDBJ databases">
        <authorList>
            <person name="Varghese N."/>
            <person name="Submissions S."/>
        </authorList>
    </citation>
    <scope>NUCLEOTIDE SEQUENCE [LARGE SCALE GENOMIC DNA]</scope>
    <source>
        <strain evidence="3">ANC 4466</strain>
    </source>
</reference>
<dbReference type="RefSeq" id="WP_097077669.1">
    <property type="nucleotide sequence ID" value="NZ_BAABHT010000020.1"/>
</dbReference>
<dbReference type="Proteomes" id="UP000219042">
    <property type="component" value="Unassembled WGS sequence"/>
</dbReference>
<protein>
    <submittedName>
        <fullName evidence="2">Uncharacterized protein</fullName>
    </submittedName>
</protein>
<name>A0A240E668_9GAMM</name>
<accession>A0A240E668</accession>
<dbReference type="EMBL" id="OANT01000001">
    <property type="protein sequence ID" value="SNX43370.1"/>
    <property type="molecule type" value="Genomic_DNA"/>
</dbReference>
<evidence type="ECO:0000256" key="1">
    <source>
        <dbReference type="SAM" id="MobiDB-lite"/>
    </source>
</evidence>